<name>A0ABT3KFD9_9GAMM</name>
<keyword evidence="1" id="KW-1133">Transmembrane helix</keyword>
<feature type="transmembrane region" description="Helical" evidence="1">
    <location>
        <begin position="105"/>
        <end position="122"/>
    </location>
</feature>
<gene>
    <name evidence="2" type="ORF">ONZ52_07835</name>
</gene>
<dbReference type="Proteomes" id="UP001431181">
    <property type="component" value="Unassembled WGS sequence"/>
</dbReference>
<sequence length="276" mass="31253">MVDIINPGRLKVSDALTKVVSHYFGKNNISEALLKQSWIEEIASYPNLTENGWYNPPHLGAAILACNSNDVTRSHFKSFRDSQFFQIIKLLIGKILFLWRMRLMLIMNLAFLPILLLLHILVSRLKYAHILGNALMFVMNFSNFEANSTSGQAYLLIDRIASENGLEGKTWSSTDNDYNFGHTLPSLYDLMPDLNNTSKELSDISAQKMRKSRQFLSGSSDWNLSDSGQFTIDPQFIVPSDISMPKVMIHYVVDASSKKIKVCNSCEHLPRMLGLL</sequence>
<evidence type="ECO:0000256" key="1">
    <source>
        <dbReference type="SAM" id="Phobius"/>
    </source>
</evidence>
<keyword evidence="3" id="KW-1185">Reference proteome</keyword>
<dbReference type="EMBL" id="JAPEUL010000006">
    <property type="protein sequence ID" value="MCW4628891.1"/>
    <property type="molecule type" value="Genomic_DNA"/>
</dbReference>
<accession>A0ABT3KFD9</accession>
<evidence type="ECO:0000313" key="3">
    <source>
        <dbReference type="Proteomes" id="UP001431181"/>
    </source>
</evidence>
<keyword evidence="1" id="KW-0812">Transmembrane</keyword>
<organism evidence="2 3">
    <name type="scientific">Marinomonas rhodophyticola</name>
    <dbReference type="NCBI Taxonomy" id="2992803"/>
    <lineage>
        <taxon>Bacteria</taxon>
        <taxon>Pseudomonadati</taxon>
        <taxon>Pseudomonadota</taxon>
        <taxon>Gammaproteobacteria</taxon>
        <taxon>Oceanospirillales</taxon>
        <taxon>Oceanospirillaceae</taxon>
        <taxon>Marinomonas</taxon>
    </lineage>
</organism>
<keyword evidence="1" id="KW-0472">Membrane</keyword>
<proteinExistence type="predicted"/>
<evidence type="ECO:0000313" key="2">
    <source>
        <dbReference type="EMBL" id="MCW4628891.1"/>
    </source>
</evidence>
<protein>
    <submittedName>
        <fullName evidence="2">Uncharacterized protein</fullName>
    </submittedName>
</protein>
<dbReference type="RefSeq" id="WP_265218097.1">
    <property type="nucleotide sequence ID" value="NZ_JAPEUL010000006.1"/>
</dbReference>
<comment type="caution">
    <text evidence="2">The sequence shown here is derived from an EMBL/GenBank/DDBJ whole genome shotgun (WGS) entry which is preliminary data.</text>
</comment>
<reference evidence="2" key="1">
    <citation type="submission" date="2022-11" db="EMBL/GenBank/DDBJ databases">
        <title>Marinomonas sp. nov., isolated from marine algae.</title>
        <authorList>
            <person name="Choi D.G."/>
            <person name="Kim J.M."/>
            <person name="Lee J.K."/>
            <person name="Baek J.H."/>
            <person name="Jeon C.O."/>
        </authorList>
    </citation>
    <scope>NUCLEOTIDE SEQUENCE</scope>
    <source>
        <strain evidence="2">KJ51-3</strain>
    </source>
</reference>